<reference evidence="2 3" key="1">
    <citation type="submission" date="2021-05" db="EMBL/GenBank/DDBJ databases">
        <title>Direct Submission.</title>
        <authorList>
            <person name="Li K."/>
            <person name="Gao J."/>
        </authorList>
    </citation>
    <scope>NUCLEOTIDE SEQUENCE [LARGE SCALE GENOMIC DNA]</scope>
    <source>
        <strain evidence="2 3">Mg02</strain>
    </source>
</reference>
<evidence type="ECO:0008006" key="4">
    <source>
        <dbReference type="Google" id="ProtNLM"/>
    </source>
</evidence>
<keyword evidence="1" id="KW-0732">Signal</keyword>
<proteinExistence type="predicted"/>
<evidence type="ECO:0000313" key="2">
    <source>
        <dbReference type="EMBL" id="QUX26053.1"/>
    </source>
</evidence>
<accession>A0ABX8BZ22</accession>
<dbReference type="Proteomes" id="UP000676079">
    <property type="component" value="Chromosome"/>
</dbReference>
<name>A0ABX8BZ22_9ACTN</name>
<evidence type="ECO:0000313" key="3">
    <source>
        <dbReference type="Proteomes" id="UP000676079"/>
    </source>
</evidence>
<protein>
    <recommendedName>
        <fullName evidence="4">Pilus assembly protein TadE</fullName>
    </recommendedName>
</protein>
<gene>
    <name evidence="2" type="ORF">KGD84_18780</name>
</gene>
<keyword evidence="3" id="KW-1185">Reference proteome</keyword>
<feature type="signal peptide" evidence="1">
    <location>
        <begin position="1"/>
        <end position="20"/>
    </location>
</feature>
<dbReference type="EMBL" id="CP074133">
    <property type="protein sequence ID" value="QUX26053.1"/>
    <property type="molecule type" value="Genomic_DNA"/>
</dbReference>
<organism evidence="2 3">
    <name type="scientific">Nocardiopsis changdeensis</name>
    <dbReference type="NCBI Taxonomy" id="2831969"/>
    <lineage>
        <taxon>Bacteria</taxon>
        <taxon>Bacillati</taxon>
        <taxon>Actinomycetota</taxon>
        <taxon>Actinomycetes</taxon>
        <taxon>Streptosporangiales</taxon>
        <taxon>Nocardiopsidaceae</taxon>
        <taxon>Nocardiopsis</taxon>
    </lineage>
</organism>
<feature type="chain" id="PRO_5046563054" description="Pilus assembly protein TadE" evidence="1">
    <location>
        <begin position="21"/>
        <end position="119"/>
    </location>
</feature>
<sequence>MLVFLSLIALTGRLYTAAIAADALAHSAARAASLHTDPSRARVAAEQAITDSVGEWARACHAPTLTLRPTTVADTRAVRAEVTCTTRRDDLRLPGLPAERAVTGSAVSVLDVHRSRERR</sequence>
<evidence type="ECO:0000256" key="1">
    <source>
        <dbReference type="SAM" id="SignalP"/>
    </source>
</evidence>